<protein>
    <submittedName>
        <fullName evidence="1">Uncharacterized protein</fullName>
    </submittedName>
</protein>
<comment type="caution">
    <text evidence="1">The sequence shown here is derived from an EMBL/GenBank/DDBJ whole genome shotgun (WGS) entry which is preliminary data.</text>
</comment>
<organism evidence="1 2">
    <name type="scientific">Castilleja foliolosa</name>
    <dbReference type="NCBI Taxonomy" id="1961234"/>
    <lineage>
        <taxon>Eukaryota</taxon>
        <taxon>Viridiplantae</taxon>
        <taxon>Streptophyta</taxon>
        <taxon>Embryophyta</taxon>
        <taxon>Tracheophyta</taxon>
        <taxon>Spermatophyta</taxon>
        <taxon>Magnoliopsida</taxon>
        <taxon>eudicotyledons</taxon>
        <taxon>Gunneridae</taxon>
        <taxon>Pentapetalae</taxon>
        <taxon>asterids</taxon>
        <taxon>lamiids</taxon>
        <taxon>Lamiales</taxon>
        <taxon>Orobanchaceae</taxon>
        <taxon>Pedicularideae</taxon>
        <taxon>Castillejinae</taxon>
        <taxon>Castilleja</taxon>
    </lineage>
</organism>
<name>A0ABD3CUU8_9LAMI</name>
<accession>A0ABD3CUU8</accession>
<dbReference type="EMBL" id="JAVIJP010000029">
    <property type="protein sequence ID" value="KAL3633788.1"/>
    <property type="molecule type" value="Genomic_DNA"/>
</dbReference>
<proteinExistence type="predicted"/>
<evidence type="ECO:0000313" key="2">
    <source>
        <dbReference type="Proteomes" id="UP001632038"/>
    </source>
</evidence>
<reference evidence="2" key="1">
    <citation type="journal article" date="2024" name="IScience">
        <title>Strigolactones Initiate the Formation of Haustorium-like Structures in Castilleja.</title>
        <authorList>
            <person name="Buerger M."/>
            <person name="Peterson D."/>
            <person name="Chory J."/>
        </authorList>
    </citation>
    <scope>NUCLEOTIDE SEQUENCE [LARGE SCALE GENOMIC DNA]</scope>
</reference>
<sequence length="88" mass="9877">MDGYLDNQLMLFGWLNHGMEIPVADVDGPLLYLKLQTNSIFGGLLCHRLFKNSLIESNIFDAFTSKCQSKAQYSPAQKNQGRIVGKQV</sequence>
<gene>
    <name evidence="1" type="ORF">CASFOL_022550</name>
</gene>
<evidence type="ECO:0000313" key="1">
    <source>
        <dbReference type="EMBL" id="KAL3633788.1"/>
    </source>
</evidence>
<dbReference type="Proteomes" id="UP001632038">
    <property type="component" value="Unassembled WGS sequence"/>
</dbReference>
<keyword evidence="2" id="KW-1185">Reference proteome</keyword>
<dbReference type="AlphaFoldDB" id="A0ABD3CUU8"/>